<dbReference type="GO" id="GO:0008237">
    <property type="term" value="F:metallopeptidase activity"/>
    <property type="evidence" value="ECO:0007669"/>
    <property type="project" value="InterPro"/>
</dbReference>
<evidence type="ECO:0000313" key="3">
    <source>
        <dbReference type="EMBL" id="QTD54008.1"/>
    </source>
</evidence>
<organism evidence="3 4">
    <name type="scientific">Sulfidibacter corallicola</name>
    <dbReference type="NCBI Taxonomy" id="2818388"/>
    <lineage>
        <taxon>Bacteria</taxon>
        <taxon>Pseudomonadati</taxon>
        <taxon>Acidobacteriota</taxon>
        <taxon>Holophagae</taxon>
        <taxon>Acanthopleuribacterales</taxon>
        <taxon>Acanthopleuribacteraceae</taxon>
        <taxon>Sulfidibacter</taxon>
    </lineage>
</organism>
<dbReference type="EMBL" id="CP071793">
    <property type="protein sequence ID" value="QTD54008.1"/>
    <property type="molecule type" value="Genomic_DNA"/>
</dbReference>
<dbReference type="Pfam" id="PF19289">
    <property type="entry name" value="PmbA_TldD_3rd"/>
    <property type="match status" value="1"/>
</dbReference>
<protein>
    <recommendedName>
        <fullName evidence="2">Metalloprotease TldD/E C-terminal domain-containing protein</fullName>
    </recommendedName>
</protein>
<dbReference type="GO" id="GO:0006508">
    <property type="term" value="P:proteolysis"/>
    <property type="evidence" value="ECO:0007669"/>
    <property type="project" value="InterPro"/>
</dbReference>
<accession>A0A8A4TXT1</accession>
<dbReference type="InterPro" id="IPR051463">
    <property type="entry name" value="Peptidase_U62_metallo"/>
</dbReference>
<evidence type="ECO:0000313" key="4">
    <source>
        <dbReference type="Proteomes" id="UP000663929"/>
    </source>
</evidence>
<dbReference type="AlphaFoldDB" id="A0A8A4TXT1"/>
<dbReference type="GO" id="GO:0005829">
    <property type="term" value="C:cytosol"/>
    <property type="evidence" value="ECO:0007669"/>
    <property type="project" value="TreeGrafter"/>
</dbReference>
<reference evidence="3" key="1">
    <citation type="submission" date="2021-03" db="EMBL/GenBank/DDBJ databases">
        <title>Acanthopleuribacteraceae sp. M133.</title>
        <authorList>
            <person name="Wang G."/>
        </authorList>
    </citation>
    <scope>NUCLEOTIDE SEQUENCE</scope>
    <source>
        <strain evidence="3">M133</strain>
    </source>
</reference>
<evidence type="ECO:0000259" key="2">
    <source>
        <dbReference type="Pfam" id="PF19289"/>
    </source>
</evidence>
<dbReference type="InterPro" id="IPR036059">
    <property type="entry name" value="TldD/PmbA_sf"/>
</dbReference>
<evidence type="ECO:0000256" key="1">
    <source>
        <dbReference type="ARBA" id="ARBA00005836"/>
    </source>
</evidence>
<dbReference type="Proteomes" id="UP000663929">
    <property type="component" value="Chromosome"/>
</dbReference>
<feature type="domain" description="Metalloprotease TldD/E C-terminal" evidence="2">
    <location>
        <begin position="156"/>
        <end position="368"/>
    </location>
</feature>
<dbReference type="SUPFAM" id="SSF111283">
    <property type="entry name" value="Putative modulator of DNA gyrase, PmbA/TldD"/>
    <property type="match status" value="1"/>
</dbReference>
<keyword evidence="4" id="KW-1185">Reference proteome</keyword>
<dbReference type="InterPro" id="IPR045569">
    <property type="entry name" value="Metalloprtase-TldD/E_C"/>
</dbReference>
<dbReference type="PANTHER" id="PTHR30624:SF0">
    <property type="entry name" value="METALLOPROTEASE SLR0863"/>
    <property type="match status" value="1"/>
</dbReference>
<gene>
    <name evidence="3" type="ORF">J3U87_16300</name>
</gene>
<dbReference type="RefSeq" id="WP_237384107.1">
    <property type="nucleotide sequence ID" value="NZ_CP071793.1"/>
</dbReference>
<dbReference type="PANTHER" id="PTHR30624">
    <property type="entry name" value="UNCHARACTERIZED PROTEIN TLDD AND PMBA"/>
    <property type="match status" value="1"/>
</dbReference>
<comment type="similarity">
    <text evidence="1">Belongs to the peptidase U62 family.</text>
</comment>
<sequence>MRPRDHQMFESQVSATLTGSVARPESLISTRAGRVVYHARTTPQGMRQSQKAAGARVDPKLLERAHACIAELQTFLERFRDTDAGLTARVLVRRRQTGGRRGPLREYQSFWGALRLGGSWDSAFGCTEQGTPAFRRGPWEEWPRLLPALTHLDPSLPMVLSPYCGTLLHEALGHALEAEYLAHSPLKGRQGQLISHHDLTVMDRPDLAGLAGSMDFDDIGWQASATTLVHRGILVGDLSRGRGVWRRASFRDLPLVRASNFMVRPGSGDPDAWLAGMPRGYYVCWLQGGNWLPGSDRVKVLTGPVFYLEHGQPRAYLNWTSIEWQTLDLLARIVGVGRDFQVDPVVHWCMKQHQAVPMGLGMPSLLLRGEAT</sequence>
<name>A0A8A4TXT1_SULCO</name>
<proteinExistence type="inferred from homology"/>
<dbReference type="KEGG" id="scor:J3U87_16300"/>